<dbReference type="SUPFAM" id="SSF52540">
    <property type="entry name" value="P-loop containing nucleoside triphosphate hydrolases"/>
    <property type="match status" value="1"/>
</dbReference>
<dbReference type="Proteomes" id="UP000601789">
    <property type="component" value="Unassembled WGS sequence"/>
</dbReference>
<organism evidence="1 2">
    <name type="scientific">Aquamicrobium zhengzhouense</name>
    <dbReference type="NCBI Taxonomy" id="2781738"/>
    <lineage>
        <taxon>Bacteria</taxon>
        <taxon>Pseudomonadati</taxon>
        <taxon>Pseudomonadota</taxon>
        <taxon>Alphaproteobacteria</taxon>
        <taxon>Hyphomicrobiales</taxon>
        <taxon>Phyllobacteriaceae</taxon>
        <taxon>Aquamicrobium</taxon>
    </lineage>
</organism>
<gene>
    <name evidence="1" type="ORF">IOD40_03215</name>
</gene>
<name>A0ABS0SB62_9HYPH</name>
<dbReference type="Gene3D" id="3.40.50.300">
    <property type="entry name" value="P-loop containing nucleotide triphosphate hydrolases"/>
    <property type="match status" value="1"/>
</dbReference>
<evidence type="ECO:0000313" key="1">
    <source>
        <dbReference type="EMBL" id="MBI1619673.1"/>
    </source>
</evidence>
<evidence type="ECO:0000313" key="2">
    <source>
        <dbReference type="Proteomes" id="UP000601789"/>
    </source>
</evidence>
<protein>
    <recommendedName>
        <fullName evidence="3">Helicase ATP-binding domain-containing protein</fullName>
    </recommendedName>
</protein>
<sequence length="627" mass="71522">MREMDAHWSVNLGNATSPALRELWRIVANTFNKAILNQDNKWRVLEPATGTGKTQSIVVYSAQMATLNASSDRLARTGILVVVRTIKQADELVAAINARVGKSVSVARHSENRTNTNDCQLADVLVITHSAYQSAISGVYRGSSERWFEYVDWLGGKRCLTIIDEALGNIVEHHEVNAQDIRKVLAVCDKELRQRHMTQINALERLVTTLDYMEFAGRAKEGMLWKERPADEEIYWPRSMSMGSLIEEIRRLPLDLDILHRSDPRERLCLCEQFVNTLQSCDRILCGWAYYRRSGDWRTLNHAELLIPVDLPGPVVLDATASQNMLWELLGDLVERPVFPSRARSYRNVRLHVAYARGLGKESMEKKGKERLPRLFAHLERSCTSLSVLLCAHKHLEPFARTLAPSFHRYDVAHWGAIDGKNDWQDYDTVVIFGLPYHGDVWAFRTFMALQGPPEDDSWFESPTWRQYQHIQKSLDRKQVTVSLIQAVNRIRCRRVLNQEGDCPTSDIYLLLPEGREGLDMLEDIRLEMPDISVVGWDFVLDGAEGVVRRHEGYEPLIRFMQDQQPGSYAMSQIRDALGWTSNKMKEVGRVLRDCDHHVTRKLAALGVVVSTNHGRGRGAQTCLVKV</sequence>
<dbReference type="EMBL" id="JADGMQ010000002">
    <property type="protein sequence ID" value="MBI1619673.1"/>
    <property type="molecule type" value="Genomic_DNA"/>
</dbReference>
<accession>A0ABS0SB62</accession>
<dbReference type="InterPro" id="IPR027417">
    <property type="entry name" value="P-loop_NTPase"/>
</dbReference>
<dbReference type="RefSeq" id="WP_198474296.1">
    <property type="nucleotide sequence ID" value="NZ_JADGMQ010000002.1"/>
</dbReference>
<keyword evidence="2" id="KW-1185">Reference proteome</keyword>
<proteinExistence type="predicted"/>
<comment type="caution">
    <text evidence="1">The sequence shown here is derived from an EMBL/GenBank/DDBJ whole genome shotgun (WGS) entry which is preliminary data.</text>
</comment>
<evidence type="ECO:0008006" key="3">
    <source>
        <dbReference type="Google" id="ProtNLM"/>
    </source>
</evidence>
<reference evidence="1 2" key="1">
    <citation type="submission" date="2020-10" db="EMBL/GenBank/DDBJ databases">
        <title>Aquamicrobium zhengzhouensis sp. nov., a exopolysaccharide producing bacterium isolated from farmland soil.</title>
        <authorList>
            <person name="Wang X."/>
        </authorList>
    </citation>
    <scope>NUCLEOTIDE SEQUENCE [LARGE SCALE GENOMIC DNA]</scope>
    <source>
        <strain evidence="2">cd-1</strain>
    </source>
</reference>